<evidence type="ECO:0000313" key="1">
    <source>
        <dbReference type="EMBL" id="KAJ2775306.1"/>
    </source>
</evidence>
<gene>
    <name evidence="1" type="primary">PMC1_1</name>
    <name evidence="1" type="ORF">IWQ57_000470</name>
</gene>
<reference evidence="1" key="1">
    <citation type="submission" date="2022-07" db="EMBL/GenBank/DDBJ databases">
        <title>Phylogenomic reconstructions and comparative analyses of Kickxellomycotina fungi.</title>
        <authorList>
            <person name="Reynolds N.K."/>
            <person name="Stajich J.E."/>
            <person name="Barry K."/>
            <person name="Grigoriev I.V."/>
            <person name="Crous P."/>
            <person name="Smith M.E."/>
        </authorList>
    </citation>
    <scope>NUCLEOTIDE SEQUENCE</scope>
    <source>
        <strain evidence="1">CBS 109366</strain>
    </source>
</reference>
<protein>
    <submittedName>
        <fullName evidence="1">Plasma membrane calcium</fullName>
    </submittedName>
</protein>
<organism evidence="1 2">
    <name type="scientific">Coemansia nantahalensis</name>
    <dbReference type="NCBI Taxonomy" id="2789366"/>
    <lineage>
        <taxon>Eukaryota</taxon>
        <taxon>Fungi</taxon>
        <taxon>Fungi incertae sedis</taxon>
        <taxon>Zoopagomycota</taxon>
        <taxon>Kickxellomycotina</taxon>
        <taxon>Kickxellomycetes</taxon>
        <taxon>Kickxellales</taxon>
        <taxon>Kickxellaceae</taxon>
        <taxon>Coemansia</taxon>
    </lineage>
</organism>
<dbReference type="Proteomes" id="UP001140234">
    <property type="component" value="Unassembled WGS sequence"/>
</dbReference>
<keyword evidence="2" id="KW-1185">Reference proteome</keyword>
<sequence>MVADKDADALRELGGTDALLQKLGASIDTGLVPSDPAAVAEDAAANANASLAKALAAAQGDSAPAWLEEFEAGCALYGERMDKYGVNILPPAKARSFLGFVWEALHDKMLILLIVAAIVSLAIGIYQDVRVTGDPVEDNQDVHWVEGFAILVAVAVVTLVASINDYQKEKQFRKLNSKKSNRQVRVTRGGQERLVPTYCVLVGDIMHVEPGDILCADGVVVSSSNLKCDESSVTGESDPMKKSRLEDAEKSQAATRDRRKRRRMELRSRRMEQRALAARALPSKADEIQVLEQQPDRDDTCADADDSSDGEQTADPLLAPERQPLVAGPPAEKPAKASSRRKIDPFLVSGSRVLEGVGRCVIVAVGQNSFHGRTMMSLRTKSDPTPLQERLNGLAELIAKLGGAAGLLMLITLIIKYAVQLGRKEVARDATSIVDSVVRIIVSAVTVVVVAVPEGLPLAVTLALAFSTTRMLKDKCFVRVLASCETMGNASTICSDKTGTLTQNRMTVVAGCLGDQYQFSSYPPGSSGTQRRNATLPPADGLVTDMTGRAVPPELAVVPTLLEAETHRQRRLRVRRQRQHRRRMGRAGASGNSSSSGLSPATDPSPSLSGLSDFSDYSDDNDNDDLVVTMAELGEEAPQALMSLCHDAIAVNSTAFIPANDDAAANDANSGDELLRSGTGDKRTPFWRRLLRRGKTSDALLRAQGEEDAEAATGGPAPSCSATEKFTGSKTETALLAWSSSLGASDYMQLREGDVERCVQVWPFSSERKTMSTLVKLRRREDNRPVWRLYVKGAPETVIQSCRWIVDVDGAFQAQDQHEVLNERNAASASALSLADADDEGDLFTPPSFRADIPQINLDHGSDNDDDDNNDSEGDAPAIQGTSLSPYLLSAHYTASNNGCSDTTDVGEEMLSPSALPSNFAHNPAVPVLPLDEATLHDLRRTVSDYASRALRTIGLAYRDFDALDEAEVALRESDVEWRNAVGLVCLGIFAIEDPLRDGVTDAVRQCQSAGVVVRMVTGDNALTARAIATQCGIFTPGMGGLILEGPKFRKLSPAQMDFIVPRLQVLARSSPEDKRMLVEWLRTHGEVVAVTGDGTNDGPALKAANVGFSMGIAGTEVAKEASSIVLMDDNFKSIVRACMWGRSVNDAVKRFLQFQLTVNVTAVLIAFVSSIVDSEEKSVFTAIQLLWINLIMDTFAALALATDPPTDELLARYPEKQSSPLITFTMWKHIIGQSVLQIVVCFLTLYAADDIFHLHAVNNSQDMVVLRTLVFNTFAWMQIFNEFNCRVLHNELNCFQNIHRNPFFIGIVLISVLGQVIIVQWGGAAFQTAALSAKYWGFSIAGGFLSLPVGLVLRLIPDQLIGWMFPFVSQDVYKKPQSLAWQPPAQNLRSKLAGDSSPEGKDQCCTDHAASPSSGFRSSVTKLGANFSRRAARSQTPAALLAGADDSRTQTPADLGGDRAAPAGTRGRAQRKRSGTSETQTKDIAMGTMLPLMVATSVGIGMSTSAMPPNEMTIEDLVDQELERRDLA</sequence>
<comment type="caution">
    <text evidence="1">The sequence shown here is derived from an EMBL/GenBank/DDBJ whole genome shotgun (WGS) entry which is preliminary data.</text>
</comment>
<name>A0ACC1K7Q9_9FUNG</name>
<accession>A0ACC1K7Q9</accession>
<proteinExistence type="predicted"/>
<dbReference type="EMBL" id="JANBUJ010000027">
    <property type="protein sequence ID" value="KAJ2775306.1"/>
    <property type="molecule type" value="Genomic_DNA"/>
</dbReference>
<evidence type="ECO:0000313" key="2">
    <source>
        <dbReference type="Proteomes" id="UP001140234"/>
    </source>
</evidence>